<dbReference type="AlphaFoldDB" id="A0AAU0MKL2"/>
<organism evidence="1 2">
    <name type="scientific">Microbacterium limosum</name>
    <dbReference type="NCBI Taxonomy" id="3079935"/>
    <lineage>
        <taxon>Bacteria</taxon>
        <taxon>Bacillati</taxon>
        <taxon>Actinomycetota</taxon>
        <taxon>Actinomycetes</taxon>
        <taxon>Micrococcales</taxon>
        <taxon>Microbacteriaceae</taxon>
        <taxon>Microbacterium</taxon>
    </lineage>
</organism>
<keyword evidence="2" id="KW-1185">Reference proteome</keyword>
<name>A0AAU0MKL2_9MICO</name>
<proteinExistence type="predicted"/>
<reference evidence="1 2" key="1">
    <citation type="submission" date="2023-10" db="EMBL/GenBank/DDBJ databases">
        <title>Y20.</title>
        <authorList>
            <person name="Zhang G."/>
            <person name="Ding Y."/>
        </authorList>
    </citation>
    <scope>NUCLEOTIDE SEQUENCE [LARGE SCALE GENOMIC DNA]</scope>
    <source>
        <strain evidence="1 2">Y20</strain>
    </source>
</reference>
<accession>A0AAU0MKL2</accession>
<protein>
    <submittedName>
        <fullName evidence="1">Uncharacterized protein</fullName>
    </submittedName>
</protein>
<gene>
    <name evidence="1" type="ORF">RYJ27_04785</name>
</gene>
<dbReference type="RefSeq" id="WP_330171608.1">
    <property type="nucleotide sequence ID" value="NZ_CP137080.1"/>
</dbReference>
<dbReference type="Proteomes" id="UP001329313">
    <property type="component" value="Chromosome"/>
</dbReference>
<dbReference type="KEGG" id="mliy:RYJ27_04785"/>
<sequence>MNTTSPPRTAAHPPDSLPSLLAAALPAPPRTSILDRCAMRVGLWLLIWSARPPRTADRGTGADAGERELLRQRAVDRRELRDADAAWATRLWMHGA</sequence>
<evidence type="ECO:0000313" key="1">
    <source>
        <dbReference type="EMBL" id="WOQ70528.1"/>
    </source>
</evidence>
<evidence type="ECO:0000313" key="2">
    <source>
        <dbReference type="Proteomes" id="UP001329313"/>
    </source>
</evidence>
<dbReference type="EMBL" id="CP137080">
    <property type="protein sequence ID" value="WOQ70528.1"/>
    <property type="molecule type" value="Genomic_DNA"/>
</dbReference>